<name>A0A0F3IIV6_9GAMM</name>
<dbReference type="AlphaFoldDB" id="A0A0F3IIV6"/>
<evidence type="ECO:0008006" key="3">
    <source>
        <dbReference type="Google" id="ProtNLM"/>
    </source>
</evidence>
<organism evidence="1 2">
    <name type="scientific">Methylocucumis oryzae</name>
    <dbReference type="NCBI Taxonomy" id="1632867"/>
    <lineage>
        <taxon>Bacteria</taxon>
        <taxon>Pseudomonadati</taxon>
        <taxon>Pseudomonadota</taxon>
        <taxon>Gammaproteobacteria</taxon>
        <taxon>Methylococcales</taxon>
        <taxon>Methylococcaceae</taxon>
        <taxon>Methylocucumis</taxon>
    </lineage>
</organism>
<evidence type="ECO:0000313" key="2">
    <source>
        <dbReference type="Proteomes" id="UP000033684"/>
    </source>
</evidence>
<dbReference type="EMBL" id="LAJX01000096">
    <property type="protein sequence ID" value="KJV06661.1"/>
    <property type="molecule type" value="Genomic_DNA"/>
</dbReference>
<dbReference type="Proteomes" id="UP000033684">
    <property type="component" value="Unassembled WGS sequence"/>
</dbReference>
<sequence length="148" mass="16660">MSDTSFRLISACNNPILAFAYQKIEQQQRLLKQVQQLLPQPLADHVRHCLISGSNLLLYTESAVWASQLRFYVKIIQADLSQTYQTAIHHVQIRLLTVKTGLSPSKPARANIPSLATINTLRAQSSTIQDPELRQALLKLSRKLKSLS</sequence>
<dbReference type="RefSeq" id="WP_045779067.1">
    <property type="nucleotide sequence ID" value="NZ_LAJX01000096.1"/>
</dbReference>
<dbReference type="OrthoDB" id="5573878at2"/>
<comment type="caution">
    <text evidence="1">The sequence shown here is derived from an EMBL/GenBank/DDBJ whole genome shotgun (WGS) entry which is preliminary data.</text>
</comment>
<dbReference type="Pfam" id="PF05258">
    <property type="entry name" value="DciA"/>
    <property type="match status" value="1"/>
</dbReference>
<gene>
    <name evidence="1" type="ORF">VZ94_09640</name>
</gene>
<evidence type="ECO:0000313" key="1">
    <source>
        <dbReference type="EMBL" id="KJV06661.1"/>
    </source>
</evidence>
<reference evidence="1 2" key="2">
    <citation type="journal article" date="2016" name="Microb. Ecol.">
        <title>Genome Characteristics of a Novel Type I Methanotroph (Sn10-6) Isolated from a Flooded Indian Rice Field.</title>
        <authorList>
            <person name="Rahalkar M.C."/>
            <person name="Pandit P.S."/>
            <person name="Dhakephalkar P.K."/>
            <person name="Pore S."/>
            <person name="Arora P."/>
            <person name="Kapse N."/>
        </authorList>
    </citation>
    <scope>NUCLEOTIDE SEQUENCE [LARGE SCALE GENOMIC DNA]</scope>
    <source>
        <strain evidence="1 2">Sn10-6</strain>
    </source>
</reference>
<dbReference type="InterPro" id="IPR007922">
    <property type="entry name" value="DciA-like"/>
</dbReference>
<keyword evidence="2" id="KW-1185">Reference proteome</keyword>
<reference evidence="2" key="1">
    <citation type="submission" date="2015-03" db="EMBL/GenBank/DDBJ databases">
        <title>Draft genome sequence of a novel methanotroph (Sn10-6) isolated from flooded ricefield rhizosphere in India.</title>
        <authorList>
            <person name="Pandit P.S."/>
            <person name="Pore S.D."/>
            <person name="Arora P."/>
            <person name="Kapse N.G."/>
            <person name="Dhakephalkar P.K."/>
            <person name="Rahalkar M.C."/>
        </authorList>
    </citation>
    <scope>NUCLEOTIDE SEQUENCE [LARGE SCALE GENOMIC DNA]</scope>
    <source>
        <strain evidence="2">Sn10-6</strain>
    </source>
</reference>
<proteinExistence type="predicted"/>
<protein>
    <recommendedName>
        <fullName evidence="3">DUF721 domain-containing protein</fullName>
    </recommendedName>
</protein>
<accession>A0A0F3IIV6</accession>